<proteinExistence type="predicted"/>
<reference evidence="3" key="2">
    <citation type="submission" date="2020-04" db="EMBL/GenBank/DDBJ databases">
        <authorList>
            <consortium name="NCBI Genome Project"/>
        </authorList>
    </citation>
    <scope>NUCLEOTIDE SEQUENCE</scope>
    <source>
        <strain evidence="3">CBS 781.70</strain>
    </source>
</reference>
<dbReference type="RefSeq" id="XP_033534469.1">
    <property type="nucleotide sequence ID" value="XM_033675252.1"/>
</dbReference>
<reference evidence="1 3" key="1">
    <citation type="submission" date="2020-01" db="EMBL/GenBank/DDBJ databases">
        <authorList>
            <consortium name="DOE Joint Genome Institute"/>
            <person name="Haridas S."/>
            <person name="Albert R."/>
            <person name="Binder M."/>
            <person name="Bloem J."/>
            <person name="Labutti K."/>
            <person name="Salamov A."/>
            <person name="Andreopoulos B."/>
            <person name="Baker S.E."/>
            <person name="Barry K."/>
            <person name="Bills G."/>
            <person name="Bluhm B.H."/>
            <person name="Cannon C."/>
            <person name="Castanera R."/>
            <person name="Culley D.E."/>
            <person name="Daum C."/>
            <person name="Ezra D."/>
            <person name="Gonzalez J.B."/>
            <person name="Henrissat B."/>
            <person name="Kuo A."/>
            <person name="Liang C."/>
            <person name="Lipzen A."/>
            <person name="Lutzoni F."/>
            <person name="Magnuson J."/>
            <person name="Mondo S."/>
            <person name="Nolan M."/>
            <person name="Ohm R."/>
            <person name="Pangilinan J."/>
            <person name="Park H.-J."/>
            <person name="Ramirez L."/>
            <person name="Alfaro M."/>
            <person name="Sun H."/>
            <person name="Tritt A."/>
            <person name="Yoshinaga Y."/>
            <person name="Zwiers L.-H."/>
            <person name="Turgeon B.G."/>
            <person name="Goodwin S.B."/>
            <person name="Spatafora J.W."/>
            <person name="Crous P.W."/>
            <person name="Grigoriev I.V."/>
        </authorList>
    </citation>
    <scope>NUCLEOTIDE SEQUENCE</scope>
    <source>
        <strain evidence="1 3">CBS 781.70</strain>
    </source>
</reference>
<gene>
    <name evidence="1 3" type="ORF">P152DRAFT_327653</name>
</gene>
<dbReference type="EMBL" id="ML975156">
    <property type="protein sequence ID" value="KAF1812838.1"/>
    <property type="molecule type" value="Genomic_DNA"/>
</dbReference>
<name>A0A6G1G491_9PEZI</name>
<protein>
    <submittedName>
        <fullName evidence="1 3">Uncharacterized protein</fullName>
    </submittedName>
</protein>
<dbReference type="Proteomes" id="UP000504638">
    <property type="component" value="Unplaced"/>
</dbReference>
<evidence type="ECO:0000313" key="2">
    <source>
        <dbReference type="Proteomes" id="UP000504638"/>
    </source>
</evidence>
<sequence>MMASHLDENEKADRSGDLIEPSIFGITHIYWTTDPCCLSLEIRRGLLIGHACYNRMFDTLAVTRGGFRAARCSSRRGDEMQPRMRSSMRDFVVTTVNSLFLGIVGSLHRSLSTELPVYRKFHAIPHLFDSTSRPLARVGGNDCCCSRAKIQICICGHLLSHADILQGSRGLVMDLTWLDEWTGCS</sequence>
<evidence type="ECO:0000313" key="3">
    <source>
        <dbReference type="RefSeq" id="XP_033534469.1"/>
    </source>
</evidence>
<reference evidence="3" key="3">
    <citation type="submission" date="2025-04" db="UniProtKB">
        <authorList>
            <consortium name="RefSeq"/>
        </authorList>
    </citation>
    <scope>IDENTIFICATION</scope>
    <source>
        <strain evidence="3">CBS 781.70</strain>
    </source>
</reference>
<dbReference type="AlphaFoldDB" id="A0A6G1G491"/>
<organism evidence="1">
    <name type="scientific">Eremomyces bilateralis CBS 781.70</name>
    <dbReference type="NCBI Taxonomy" id="1392243"/>
    <lineage>
        <taxon>Eukaryota</taxon>
        <taxon>Fungi</taxon>
        <taxon>Dikarya</taxon>
        <taxon>Ascomycota</taxon>
        <taxon>Pezizomycotina</taxon>
        <taxon>Dothideomycetes</taxon>
        <taxon>Dothideomycetes incertae sedis</taxon>
        <taxon>Eremomycetales</taxon>
        <taxon>Eremomycetaceae</taxon>
        <taxon>Eremomyces</taxon>
    </lineage>
</organism>
<evidence type="ECO:0000313" key="1">
    <source>
        <dbReference type="EMBL" id="KAF1812838.1"/>
    </source>
</evidence>
<dbReference type="GeneID" id="54415822"/>
<accession>A0A6G1G491</accession>
<keyword evidence="2" id="KW-1185">Reference proteome</keyword>